<feature type="transmembrane region" description="Helical" evidence="4">
    <location>
        <begin position="281"/>
        <end position="300"/>
    </location>
</feature>
<evidence type="ECO:0000313" key="6">
    <source>
        <dbReference type="EMBL" id="CAG8950991.1"/>
    </source>
</evidence>
<dbReference type="PANTHER" id="PTHR11360">
    <property type="entry name" value="MONOCARBOXYLATE TRANSPORTER"/>
    <property type="match status" value="1"/>
</dbReference>
<dbReference type="Gene3D" id="1.20.1250.20">
    <property type="entry name" value="MFS general substrate transporter like domains"/>
    <property type="match status" value="1"/>
</dbReference>
<feature type="transmembrane region" description="Helical" evidence="4">
    <location>
        <begin position="475"/>
        <end position="498"/>
    </location>
</feature>
<protein>
    <recommendedName>
        <fullName evidence="5">Major facilitator superfamily (MFS) profile domain-containing protein</fullName>
    </recommendedName>
</protein>
<feature type="region of interest" description="Disordered" evidence="3">
    <location>
        <begin position="53"/>
        <end position="92"/>
    </location>
</feature>
<keyword evidence="4" id="KW-0812">Transmembrane</keyword>
<reference evidence="6" key="1">
    <citation type="submission" date="2021-07" db="EMBL/GenBank/DDBJ databases">
        <authorList>
            <person name="Durling M."/>
        </authorList>
    </citation>
    <scope>NUCLEOTIDE SEQUENCE</scope>
</reference>
<keyword evidence="7" id="KW-1185">Reference proteome</keyword>
<dbReference type="Pfam" id="PF07690">
    <property type="entry name" value="MFS_1"/>
    <property type="match status" value="1"/>
</dbReference>
<feature type="transmembrane region" description="Helical" evidence="4">
    <location>
        <begin position="386"/>
        <end position="407"/>
    </location>
</feature>
<dbReference type="InterPro" id="IPR011701">
    <property type="entry name" value="MFS"/>
</dbReference>
<feature type="compositionally biased region" description="Low complexity" evidence="3">
    <location>
        <begin position="56"/>
        <end position="92"/>
    </location>
</feature>
<keyword evidence="4" id="KW-1133">Transmembrane helix</keyword>
<dbReference type="PANTHER" id="PTHR11360:SF230">
    <property type="entry name" value="MONOCARBOXYLATE TRANSPORTER, PUTATIVE (AFU_ORTHOLOGUE AFUA_2G12790)-RELATED"/>
    <property type="match status" value="1"/>
</dbReference>
<name>A0A9N9PLD2_9HELO</name>
<feature type="transmembrane region" description="Helical" evidence="4">
    <location>
        <begin position="122"/>
        <end position="150"/>
    </location>
</feature>
<feature type="transmembrane region" description="Helical" evidence="4">
    <location>
        <begin position="356"/>
        <end position="374"/>
    </location>
</feature>
<dbReference type="AlphaFoldDB" id="A0A9N9PLD2"/>
<dbReference type="GO" id="GO:0016020">
    <property type="term" value="C:membrane"/>
    <property type="evidence" value="ECO:0007669"/>
    <property type="project" value="UniProtKB-SubCell"/>
</dbReference>
<comment type="subcellular location">
    <subcellularLocation>
        <location evidence="1">Membrane</location>
        <topology evidence="1">Multi-pass membrane protein</topology>
    </subcellularLocation>
</comment>
<feature type="domain" description="Major facilitator superfamily (MFS) profile" evidence="5">
    <location>
        <begin position="121"/>
        <end position="513"/>
    </location>
</feature>
<evidence type="ECO:0000256" key="1">
    <source>
        <dbReference type="ARBA" id="ARBA00004141"/>
    </source>
</evidence>
<feature type="transmembrane region" description="Helical" evidence="4">
    <location>
        <begin position="191"/>
        <end position="214"/>
    </location>
</feature>
<gene>
    <name evidence="6" type="ORF">HYFRA_00006388</name>
</gene>
<dbReference type="SUPFAM" id="SSF103473">
    <property type="entry name" value="MFS general substrate transporter"/>
    <property type="match status" value="1"/>
</dbReference>
<dbReference type="GO" id="GO:0022857">
    <property type="term" value="F:transmembrane transporter activity"/>
    <property type="evidence" value="ECO:0007669"/>
    <property type="project" value="InterPro"/>
</dbReference>
<evidence type="ECO:0000256" key="3">
    <source>
        <dbReference type="SAM" id="MobiDB-lite"/>
    </source>
</evidence>
<feature type="transmembrane region" description="Helical" evidence="4">
    <location>
        <begin position="250"/>
        <end position="269"/>
    </location>
</feature>
<feature type="transmembrane region" description="Helical" evidence="4">
    <location>
        <begin position="413"/>
        <end position="437"/>
    </location>
</feature>
<evidence type="ECO:0000256" key="2">
    <source>
        <dbReference type="ARBA" id="ARBA00006727"/>
    </source>
</evidence>
<feature type="transmembrane region" description="Helical" evidence="4">
    <location>
        <begin position="321"/>
        <end position="344"/>
    </location>
</feature>
<feature type="transmembrane region" description="Helical" evidence="4">
    <location>
        <begin position="220"/>
        <end position="243"/>
    </location>
</feature>
<dbReference type="Proteomes" id="UP000696280">
    <property type="component" value="Unassembled WGS sequence"/>
</dbReference>
<keyword evidence="4" id="KW-0472">Membrane</keyword>
<evidence type="ECO:0000313" key="7">
    <source>
        <dbReference type="Proteomes" id="UP000696280"/>
    </source>
</evidence>
<evidence type="ECO:0000256" key="4">
    <source>
        <dbReference type="SAM" id="Phobius"/>
    </source>
</evidence>
<dbReference type="InterPro" id="IPR020846">
    <property type="entry name" value="MFS_dom"/>
</dbReference>
<accession>A0A9N9PLD2</accession>
<dbReference type="PROSITE" id="PS50850">
    <property type="entry name" value="MFS"/>
    <property type="match status" value="1"/>
</dbReference>
<evidence type="ECO:0000259" key="5">
    <source>
        <dbReference type="PROSITE" id="PS50850"/>
    </source>
</evidence>
<comment type="similarity">
    <text evidence="2">Belongs to the major facilitator superfamily. Monocarboxylate porter (TC 2.A.1.13) family.</text>
</comment>
<dbReference type="OrthoDB" id="6499973at2759"/>
<dbReference type="CDD" id="cd17352">
    <property type="entry name" value="MFS_MCT_SLC16"/>
    <property type="match status" value="1"/>
</dbReference>
<proteinExistence type="inferred from homology"/>
<feature type="transmembrane region" description="Helical" evidence="4">
    <location>
        <begin position="162"/>
        <end position="184"/>
    </location>
</feature>
<dbReference type="InterPro" id="IPR036259">
    <property type="entry name" value="MFS_trans_sf"/>
</dbReference>
<feature type="transmembrane region" description="Helical" evidence="4">
    <location>
        <begin position="449"/>
        <end position="469"/>
    </location>
</feature>
<organism evidence="6 7">
    <name type="scientific">Hymenoscyphus fraxineus</name>
    <dbReference type="NCBI Taxonomy" id="746836"/>
    <lineage>
        <taxon>Eukaryota</taxon>
        <taxon>Fungi</taxon>
        <taxon>Dikarya</taxon>
        <taxon>Ascomycota</taxon>
        <taxon>Pezizomycotina</taxon>
        <taxon>Leotiomycetes</taxon>
        <taxon>Helotiales</taxon>
        <taxon>Helotiaceae</taxon>
        <taxon>Hymenoscyphus</taxon>
    </lineage>
</organism>
<dbReference type="EMBL" id="CAJVRL010000039">
    <property type="protein sequence ID" value="CAG8950991.1"/>
    <property type="molecule type" value="Genomic_DNA"/>
</dbReference>
<comment type="caution">
    <text evidence="6">The sequence shown here is derived from an EMBL/GenBank/DDBJ whole genome shotgun (WGS) entry which is preliminary data.</text>
</comment>
<sequence>MAIPSELELDVLPTVQPTLTHSHLELRKTISNISQSPPDPEFYSLHQTLSHPISLHQSPSHPSTSDSKSKSQFQTHIQSIPPSSLPSLSQPSLTQPDLEALRVAETENRADYTFPEGGTQAWLVILGSFSIISGTFGLVSSVGLFQSYWLEHQLKGYSERDVGWIAAVSVFLNLFLGVQVGPLFDSHGPRYLLAFGSLLYILSCVLLAECTLYWHFMLVYGILGGISGACLTTTALAVVSHWFERKRGTASGCAFVGSSIGGILFPLVLKATLERYGWKTATRVVAAIVGGLMAVGNVCIKGRLPRRRGGGAVDLRCFLDARFGWATGGVACYEFVLFATLALLPSYSLSRGFPPQTAYNVIAIFNAGSAFGRSSSGYISDRIGRYNTMILTLILSLVIILVLWLPVNRDGVIQFYVFAPFFGFGSGGIVSMAPVCLGQLCGAGEYGRYYGTSYSVVAFATLLCIPLGGELLPKIGPTAFVGFFAGVLVLGLGSFLMARWACLEYKWEWGVKI</sequence>
<dbReference type="InterPro" id="IPR050327">
    <property type="entry name" value="Proton-linked_MCT"/>
</dbReference>